<dbReference type="GO" id="GO:0030153">
    <property type="term" value="P:bacteriocin immunity"/>
    <property type="evidence" value="ECO:0007669"/>
    <property type="project" value="InterPro"/>
</dbReference>
<reference evidence="4" key="1">
    <citation type="submission" date="2019-01" db="EMBL/GenBank/DDBJ databases">
        <title>Cytophagaceae bacterium strain CAR-16.</title>
        <authorList>
            <person name="Chen W.-M."/>
        </authorList>
    </citation>
    <scope>NUCLEOTIDE SEQUENCE [LARGE SCALE GENOMIC DNA]</scope>
    <source>
        <strain evidence="4">ICH-30</strain>
    </source>
</reference>
<dbReference type="AlphaFoldDB" id="A0A4Q1KSE8"/>
<keyword evidence="1" id="KW-0472">Membrane</keyword>
<keyword evidence="1" id="KW-0812">Transmembrane</keyword>
<keyword evidence="4" id="KW-1185">Reference proteome</keyword>
<name>A0A4Q1KSE8_9FLAO</name>
<accession>A0A4Q1KSE8</accession>
<proteinExistence type="predicted"/>
<protein>
    <recommendedName>
        <fullName evidence="2">Uncharacterized protein YyaB-like PH domain-containing protein</fullName>
    </recommendedName>
</protein>
<dbReference type="OrthoDB" id="1437824at2"/>
<evidence type="ECO:0000256" key="1">
    <source>
        <dbReference type="SAM" id="Phobius"/>
    </source>
</evidence>
<organism evidence="3 4">
    <name type="scientific">Flavobacterium piscinae</name>
    <dbReference type="NCBI Taxonomy" id="2506424"/>
    <lineage>
        <taxon>Bacteria</taxon>
        <taxon>Pseudomonadati</taxon>
        <taxon>Bacteroidota</taxon>
        <taxon>Flavobacteriia</taxon>
        <taxon>Flavobacteriales</taxon>
        <taxon>Flavobacteriaceae</taxon>
        <taxon>Flavobacterium</taxon>
    </lineage>
</organism>
<feature type="transmembrane region" description="Helical" evidence="1">
    <location>
        <begin position="38"/>
        <end position="59"/>
    </location>
</feature>
<feature type="domain" description="Uncharacterized protein YyaB-like PH" evidence="2">
    <location>
        <begin position="61"/>
        <end position="138"/>
    </location>
</feature>
<comment type="caution">
    <text evidence="3">The sequence shown here is derived from an EMBL/GenBank/DDBJ whole genome shotgun (WGS) entry which is preliminary data.</text>
</comment>
<evidence type="ECO:0000313" key="4">
    <source>
        <dbReference type="Proteomes" id="UP000289734"/>
    </source>
</evidence>
<dbReference type="EMBL" id="SBKQ01000005">
    <property type="protein sequence ID" value="RXR33011.1"/>
    <property type="molecule type" value="Genomic_DNA"/>
</dbReference>
<evidence type="ECO:0000259" key="2">
    <source>
        <dbReference type="Pfam" id="PF06713"/>
    </source>
</evidence>
<sequence>MVTFKSSISMFTGIVLVVMATFMFCLGTFAWWQNKEQLAVLIGSFVMYALGGIFVWMLVDTKYTFTTNCLFYSNGPIRGKIAIDTIRKIKHQKGWINESFLKPALGMNGLYIYYNKFDDIYISPEDKEAFVNYLLKINPKIEII</sequence>
<dbReference type="InterPro" id="IPR009589">
    <property type="entry name" value="PH_YyaB-like"/>
</dbReference>
<gene>
    <name evidence="3" type="ORF">EQG68_05830</name>
</gene>
<evidence type="ECO:0000313" key="3">
    <source>
        <dbReference type="EMBL" id="RXR33011.1"/>
    </source>
</evidence>
<dbReference type="Proteomes" id="UP000289734">
    <property type="component" value="Unassembled WGS sequence"/>
</dbReference>
<dbReference type="Pfam" id="PF06713">
    <property type="entry name" value="bPH_4"/>
    <property type="match status" value="1"/>
</dbReference>
<feature type="transmembrane region" description="Helical" evidence="1">
    <location>
        <begin position="12"/>
        <end position="32"/>
    </location>
</feature>
<keyword evidence="1" id="KW-1133">Transmembrane helix</keyword>